<dbReference type="Proteomes" id="UP000067111">
    <property type="component" value="Unassembled WGS sequence"/>
</dbReference>
<name>A0A0X7K252_9PSED</name>
<evidence type="ECO:0008006" key="4">
    <source>
        <dbReference type="Google" id="ProtNLM"/>
    </source>
</evidence>
<feature type="transmembrane region" description="Helical" evidence="1">
    <location>
        <begin position="20"/>
        <end position="37"/>
    </location>
</feature>
<protein>
    <recommendedName>
        <fullName evidence="4">TIGR03746 family integrating conjugative element protein</fullName>
    </recommendedName>
</protein>
<dbReference type="AlphaFoldDB" id="A0A0X7K252"/>
<dbReference type="InterPro" id="IPR021548">
    <property type="entry name" value="DUF2895"/>
</dbReference>
<dbReference type="NCBIfam" id="TIGR03746">
    <property type="entry name" value="conj_TIGR03746"/>
    <property type="match status" value="1"/>
</dbReference>
<gene>
    <name evidence="2" type="ORF">AWV77_19900</name>
</gene>
<reference evidence="3" key="1">
    <citation type="submission" date="2016-01" db="EMBL/GenBank/DDBJ databases">
        <authorList>
            <person name="Gamez R.M."/>
            <person name="Rodriguez F."/>
            <person name="Bernal J.F."/>
            <person name="Agarwala R."/>
            <person name="Landsman D."/>
            <person name="Marino-Ramirez L."/>
        </authorList>
    </citation>
    <scope>NUCLEOTIDE SEQUENCE [LARGE SCALE GENOMIC DNA]</scope>
    <source>
        <strain evidence="3">Ps006</strain>
    </source>
</reference>
<dbReference type="RefSeq" id="WP_060755891.1">
    <property type="nucleotide sequence ID" value="NZ_LRMR01000030.1"/>
</dbReference>
<accession>A0A0X7K252</accession>
<keyword evidence="1" id="KW-0472">Membrane</keyword>
<evidence type="ECO:0000313" key="2">
    <source>
        <dbReference type="EMBL" id="KWU48830.1"/>
    </source>
</evidence>
<keyword evidence="1" id="KW-0812">Transmembrane</keyword>
<proteinExistence type="predicted"/>
<dbReference type="Pfam" id="PF11444">
    <property type="entry name" value="DUF2895"/>
    <property type="match status" value="1"/>
</dbReference>
<keyword evidence="1" id="KW-1133">Transmembrane helix</keyword>
<comment type="caution">
    <text evidence="2">The sequence shown here is derived from an EMBL/GenBank/DDBJ whole genome shotgun (WGS) entry which is preliminary data.</text>
</comment>
<dbReference type="EMBL" id="LRMR01000030">
    <property type="protein sequence ID" value="KWU48830.1"/>
    <property type="molecule type" value="Genomic_DNA"/>
</dbReference>
<evidence type="ECO:0000256" key="1">
    <source>
        <dbReference type="SAM" id="Phobius"/>
    </source>
</evidence>
<evidence type="ECO:0000313" key="3">
    <source>
        <dbReference type="Proteomes" id="UP000067111"/>
    </source>
</evidence>
<sequence length="223" mass="25579">MSRFKNEVVRLESHIKTLRAGCGVLFGIAALMGFGWWDAPKNLTIHNPPDLRSGSTRKWWEIPPESVYTFTFYIYQQLNRWPTDGEKDYPRVIHKLSPYLTPSCKSELESDVQKRQTASELRSRTRSVFEIPERGYGDAPELRVQVQGRDQWLVILDLATEEFYGSERVKQAFVRYPLRVVRKDVDPEKNPFGLALDCFDSLPQRIAPLPSSSAKTSSKQGGL</sequence>
<organism evidence="2 3">
    <name type="scientific">Pseudomonas palleroniana</name>
    <dbReference type="NCBI Taxonomy" id="191390"/>
    <lineage>
        <taxon>Bacteria</taxon>
        <taxon>Pseudomonadati</taxon>
        <taxon>Pseudomonadota</taxon>
        <taxon>Gammaproteobacteria</taxon>
        <taxon>Pseudomonadales</taxon>
        <taxon>Pseudomonadaceae</taxon>
        <taxon>Pseudomonas</taxon>
    </lineage>
</organism>
<dbReference type="OrthoDB" id="8558441at2"/>